<evidence type="ECO:0000313" key="5">
    <source>
        <dbReference type="Proteomes" id="UP001299970"/>
    </source>
</evidence>
<dbReference type="InterPro" id="IPR002347">
    <property type="entry name" value="SDR_fam"/>
</dbReference>
<protein>
    <submittedName>
        <fullName evidence="4">SDR family NAD(P)-dependent oxidoreductase</fullName>
    </submittedName>
</protein>
<proteinExistence type="inferred from homology"/>
<reference evidence="4 5" key="1">
    <citation type="submission" date="2022-03" db="EMBL/GenBank/DDBJ databases">
        <title>Pseudonocardia alaer sp. nov., a novel actinomycete isolated from reed forest soil.</title>
        <authorList>
            <person name="Wang L."/>
        </authorList>
    </citation>
    <scope>NUCLEOTIDE SEQUENCE [LARGE SCALE GENOMIC DNA]</scope>
    <source>
        <strain evidence="4 5">Y-16303</strain>
    </source>
</reference>
<dbReference type="PANTHER" id="PTHR44196:SF2">
    <property type="entry name" value="SHORT-CHAIN DEHYDROGENASE-RELATED"/>
    <property type="match status" value="1"/>
</dbReference>
<evidence type="ECO:0000256" key="1">
    <source>
        <dbReference type="ARBA" id="ARBA00006484"/>
    </source>
</evidence>
<keyword evidence="2" id="KW-0560">Oxidoreductase</keyword>
<dbReference type="Proteomes" id="UP001299970">
    <property type="component" value="Unassembled WGS sequence"/>
</dbReference>
<name>A0ABS9TUI2_9PSEU</name>
<accession>A0ABS9TUI2</accession>
<evidence type="ECO:0000313" key="4">
    <source>
        <dbReference type="EMBL" id="MCH6172230.1"/>
    </source>
</evidence>
<evidence type="ECO:0000256" key="3">
    <source>
        <dbReference type="RuleBase" id="RU000363"/>
    </source>
</evidence>
<gene>
    <name evidence="4" type="ORF">MMF94_41695</name>
</gene>
<sequence>MPTALVTGASRGLGAAFAHRLARDGFDLVLVARDSVGLQRVAGDAARLGVEIEVLTADLADPTDRAAVERRLADSRRPVDLLVNNASFETGVDFRIADRRSLQTEIDVNVSAVMLLTHAVLPGMVERGRGSVVNVASFAGYLSASGSAHSATKAWMLAFTDTVEASLAGTGVRMIALVPGRLRTGKHRDLEPAGTSIMWLEPDAVVDVCLADLARGRTVSTPGLLYSAVVHTLETPRRTLRGLARIAGHRRGQMRTVVADRQPETSKR</sequence>
<comment type="caution">
    <text evidence="4">The sequence shown here is derived from an EMBL/GenBank/DDBJ whole genome shotgun (WGS) entry which is preliminary data.</text>
</comment>
<dbReference type="RefSeq" id="WP_241043035.1">
    <property type="nucleotide sequence ID" value="NZ_BAAAJF010000070.1"/>
</dbReference>
<comment type="similarity">
    <text evidence="1 3">Belongs to the short-chain dehydrogenases/reductases (SDR) family.</text>
</comment>
<dbReference type="PIRSF" id="PIRSF000126">
    <property type="entry name" value="11-beta-HSD1"/>
    <property type="match status" value="1"/>
</dbReference>
<dbReference type="SUPFAM" id="SSF51735">
    <property type="entry name" value="NAD(P)-binding Rossmann-fold domains"/>
    <property type="match status" value="1"/>
</dbReference>
<dbReference type="Gene3D" id="3.40.50.720">
    <property type="entry name" value="NAD(P)-binding Rossmann-like Domain"/>
    <property type="match status" value="1"/>
</dbReference>
<keyword evidence="5" id="KW-1185">Reference proteome</keyword>
<organism evidence="4 5">
    <name type="scientific">Pseudonocardia alaniniphila</name>
    <dbReference type="NCBI Taxonomy" id="75291"/>
    <lineage>
        <taxon>Bacteria</taxon>
        <taxon>Bacillati</taxon>
        <taxon>Actinomycetota</taxon>
        <taxon>Actinomycetes</taxon>
        <taxon>Pseudonocardiales</taxon>
        <taxon>Pseudonocardiaceae</taxon>
        <taxon>Pseudonocardia</taxon>
    </lineage>
</organism>
<dbReference type="PRINTS" id="PR00080">
    <property type="entry name" value="SDRFAMILY"/>
</dbReference>
<dbReference type="Pfam" id="PF00106">
    <property type="entry name" value="adh_short"/>
    <property type="match status" value="1"/>
</dbReference>
<dbReference type="PRINTS" id="PR00081">
    <property type="entry name" value="GDHRDH"/>
</dbReference>
<dbReference type="CDD" id="cd05233">
    <property type="entry name" value="SDR_c"/>
    <property type="match status" value="1"/>
</dbReference>
<dbReference type="EMBL" id="JAKXMK010000061">
    <property type="protein sequence ID" value="MCH6172230.1"/>
    <property type="molecule type" value="Genomic_DNA"/>
</dbReference>
<evidence type="ECO:0000256" key="2">
    <source>
        <dbReference type="ARBA" id="ARBA00023002"/>
    </source>
</evidence>
<dbReference type="InterPro" id="IPR036291">
    <property type="entry name" value="NAD(P)-bd_dom_sf"/>
</dbReference>
<dbReference type="PANTHER" id="PTHR44196">
    <property type="entry name" value="DEHYDROGENASE/REDUCTASE SDR FAMILY MEMBER 7B"/>
    <property type="match status" value="1"/>
</dbReference>